<dbReference type="InterPro" id="IPR013785">
    <property type="entry name" value="Aldolase_TIM"/>
</dbReference>
<gene>
    <name evidence="9" type="primary">trpF</name>
    <name evidence="11" type="ordered locus">Halhy_4991</name>
</gene>
<dbReference type="OrthoDB" id="9786954at2"/>
<keyword evidence="7 9" id="KW-0057">Aromatic amino acid biosynthesis</keyword>
<dbReference type="PANTHER" id="PTHR42894:SF1">
    <property type="entry name" value="N-(5'-PHOSPHORIBOSYL)ANTHRANILATE ISOMERASE"/>
    <property type="match status" value="1"/>
</dbReference>
<dbReference type="EMBL" id="CP002691">
    <property type="protein sequence ID" value="AEE52819.1"/>
    <property type="molecule type" value="Genomic_DNA"/>
</dbReference>
<dbReference type="EC" id="5.3.1.24" evidence="3 9"/>
<comment type="similarity">
    <text evidence="9">Belongs to the TrpF family.</text>
</comment>
<reference evidence="11 12" key="1">
    <citation type="journal article" date="2011" name="Stand. Genomic Sci.">
        <title>Complete genome sequence of Haliscomenobacter hydrossis type strain (O).</title>
        <authorList>
            <consortium name="US DOE Joint Genome Institute (JGI-PGF)"/>
            <person name="Daligault H."/>
            <person name="Lapidus A."/>
            <person name="Zeytun A."/>
            <person name="Nolan M."/>
            <person name="Lucas S."/>
            <person name="Del Rio T.G."/>
            <person name="Tice H."/>
            <person name="Cheng J.F."/>
            <person name="Tapia R."/>
            <person name="Han C."/>
            <person name="Goodwin L."/>
            <person name="Pitluck S."/>
            <person name="Liolios K."/>
            <person name="Pagani I."/>
            <person name="Ivanova N."/>
            <person name="Huntemann M."/>
            <person name="Mavromatis K."/>
            <person name="Mikhailova N."/>
            <person name="Pati A."/>
            <person name="Chen A."/>
            <person name="Palaniappan K."/>
            <person name="Land M."/>
            <person name="Hauser L."/>
            <person name="Brambilla E.M."/>
            <person name="Rohde M."/>
            <person name="Verbarg S."/>
            <person name="Goker M."/>
            <person name="Bristow J."/>
            <person name="Eisen J.A."/>
            <person name="Markowitz V."/>
            <person name="Hugenholtz P."/>
            <person name="Kyrpides N.C."/>
            <person name="Klenk H.P."/>
            <person name="Woyke T."/>
        </authorList>
    </citation>
    <scope>NUCLEOTIDE SEQUENCE [LARGE SCALE GENOMIC DNA]</scope>
    <source>
        <strain evidence="12">ATCC 27775 / DSM 1100 / LMG 10767 / O</strain>
    </source>
</reference>
<proteinExistence type="inferred from homology"/>
<keyword evidence="6 9" id="KW-0822">Tryptophan biosynthesis</keyword>
<evidence type="ECO:0000256" key="1">
    <source>
        <dbReference type="ARBA" id="ARBA00001164"/>
    </source>
</evidence>
<evidence type="ECO:0000256" key="6">
    <source>
        <dbReference type="ARBA" id="ARBA00022822"/>
    </source>
</evidence>
<keyword evidence="5 9" id="KW-0028">Amino-acid biosynthesis</keyword>
<dbReference type="Pfam" id="PF00697">
    <property type="entry name" value="PRAI"/>
    <property type="match status" value="1"/>
</dbReference>
<name>F4L187_HALH1</name>
<dbReference type="InterPro" id="IPR001240">
    <property type="entry name" value="PRAI_dom"/>
</dbReference>
<dbReference type="Proteomes" id="UP000008461">
    <property type="component" value="Chromosome"/>
</dbReference>
<dbReference type="HOGENOM" id="CLU_076364_1_2_10"/>
<evidence type="ECO:0000256" key="7">
    <source>
        <dbReference type="ARBA" id="ARBA00023141"/>
    </source>
</evidence>
<dbReference type="GO" id="GO:0000162">
    <property type="term" value="P:L-tryptophan biosynthetic process"/>
    <property type="evidence" value="ECO:0007669"/>
    <property type="project" value="UniProtKB-UniRule"/>
</dbReference>
<comment type="catalytic activity">
    <reaction evidence="1 9">
        <text>N-(5-phospho-beta-D-ribosyl)anthranilate = 1-(2-carboxyphenylamino)-1-deoxy-D-ribulose 5-phosphate</text>
        <dbReference type="Rhea" id="RHEA:21540"/>
        <dbReference type="ChEBI" id="CHEBI:18277"/>
        <dbReference type="ChEBI" id="CHEBI:58613"/>
        <dbReference type="EC" id="5.3.1.24"/>
    </reaction>
</comment>
<evidence type="ECO:0000256" key="5">
    <source>
        <dbReference type="ARBA" id="ARBA00022605"/>
    </source>
</evidence>
<evidence type="ECO:0000313" key="11">
    <source>
        <dbReference type="EMBL" id="AEE52819.1"/>
    </source>
</evidence>
<keyword evidence="12" id="KW-1185">Reference proteome</keyword>
<evidence type="ECO:0000256" key="3">
    <source>
        <dbReference type="ARBA" id="ARBA00012572"/>
    </source>
</evidence>
<organism evidence="11 12">
    <name type="scientific">Haliscomenobacter hydrossis (strain ATCC 27775 / DSM 1100 / LMG 10767 / O)</name>
    <dbReference type="NCBI Taxonomy" id="760192"/>
    <lineage>
        <taxon>Bacteria</taxon>
        <taxon>Pseudomonadati</taxon>
        <taxon>Bacteroidota</taxon>
        <taxon>Saprospiria</taxon>
        <taxon>Saprospirales</taxon>
        <taxon>Haliscomenobacteraceae</taxon>
        <taxon>Haliscomenobacter</taxon>
    </lineage>
</organism>
<dbReference type="InterPro" id="IPR044643">
    <property type="entry name" value="TrpF_fam"/>
</dbReference>
<dbReference type="PANTHER" id="PTHR42894">
    <property type="entry name" value="N-(5'-PHOSPHORIBOSYL)ANTHRANILATE ISOMERASE"/>
    <property type="match status" value="1"/>
</dbReference>
<dbReference type="STRING" id="760192.Halhy_4991"/>
<accession>F4L187</accession>
<comment type="pathway">
    <text evidence="2 9">Amino-acid biosynthesis; L-tryptophan biosynthesis; L-tryptophan from chorismate: step 3/5.</text>
</comment>
<feature type="domain" description="N-(5'phosphoribosyl) anthranilate isomerase (PRAI)" evidence="10">
    <location>
        <begin position="3"/>
        <end position="215"/>
    </location>
</feature>
<dbReference type="HAMAP" id="MF_00135">
    <property type="entry name" value="PRAI"/>
    <property type="match status" value="1"/>
</dbReference>
<dbReference type="CDD" id="cd00405">
    <property type="entry name" value="PRAI"/>
    <property type="match status" value="1"/>
</dbReference>
<dbReference type="eggNOG" id="COG0135">
    <property type="taxonomic scope" value="Bacteria"/>
</dbReference>
<evidence type="ECO:0000256" key="9">
    <source>
        <dbReference type="HAMAP-Rule" id="MF_00135"/>
    </source>
</evidence>
<keyword evidence="8 9" id="KW-0413">Isomerase</keyword>
<dbReference type="UniPathway" id="UPA00035">
    <property type="reaction ID" value="UER00042"/>
</dbReference>
<dbReference type="KEGG" id="hhy:Halhy_4991"/>
<dbReference type="RefSeq" id="WP_013767354.1">
    <property type="nucleotide sequence ID" value="NC_015510.1"/>
</dbReference>
<evidence type="ECO:0000256" key="4">
    <source>
        <dbReference type="ARBA" id="ARBA00022272"/>
    </source>
</evidence>
<dbReference type="GO" id="GO:0004640">
    <property type="term" value="F:phosphoribosylanthranilate isomerase activity"/>
    <property type="evidence" value="ECO:0007669"/>
    <property type="project" value="UniProtKB-UniRule"/>
</dbReference>
<evidence type="ECO:0000256" key="8">
    <source>
        <dbReference type="ARBA" id="ARBA00023235"/>
    </source>
</evidence>
<dbReference type="InterPro" id="IPR011060">
    <property type="entry name" value="RibuloseP-bd_barrel"/>
</dbReference>
<evidence type="ECO:0000259" key="10">
    <source>
        <dbReference type="Pfam" id="PF00697"/>
    </source>
</evidence>
<dbReference type="Gene3D" id="3.20.20.70">
    <property type="entry name" value="Aldolase class I"/>
    <property type="match status" value="1"/>
</dbReference>
<dbReference type="SUPFAM" id="SSF51366">
    <property type="entry name" value="Ribulose-phoshate binding barrel"/>
    <property type="match status" value="1"/>
</dbReference>
<sequence length="219" mass="24852">MRVKVCGMRDMENIVALSQVPIDFIGFIFYPLSPRFAAANKKLEKWLAKESPQALKSIARVGVFVNSELEDVLNKVHDYELDYIQLHGSERAEYCMELFSLWSFSSIRRAAIIKAFSVDANFDFETVKAYEPYCKYFLFDTKGASFGGNGEQFDWSLLEKYQGEVPFFLSGGIAEESAEAIKRLKHPMLAGVDINSKFETAPGLKDIASIQRFIQVLNQ</sequence>
<protein>
    <recommendedName>
        <fullName evidence="4 9">N-(5'-phosphoribosyl)anthranilate isomerase</fullName>
        <shortName evidence="9">PRAI</shortName>
        <ecNumber evidence="3 9">5.3.1.24</ecNumber>
    </recommendedName>
</protein>
<dbReference type="AlphaFoldDB" id="F4L187"/>
<reference key="2">
    <citation type="submission" date="2011-04" db="EMBL/GenBank/DDBJ databases">
        <title>Complete sequence of chromosome of Haliscomenobacter hydrossis DSM 1100.</title>
        <authorList>
            <consortium name="US DOE Joint Genome Institute (JGI-PGF)"/>
            <person name="Lucas S."/>
            <person name="Han J."/>
            <person name="Lapidus A."/>
            <person name="Bruce D."/>
            <person name="Goodwin L."/>
            <person name="Pitluck S."/>
            <person name="Peters L."/>
            <person name="Kyrpides N."/>
            <person name="Mavromatis K."/>
            <person name="Ivanova N."/>
            <person name="Ovchinnikova G."/>
            <person name="Pagani I."/>
            <person name="Daligault H."/>
            <person name="Detter J.C."/>
            <person name="Han C."/>
            <person name="Land M."/>
            <person name="Hauser L."/>
            <person name="Markowitz V."/>
            <person name="Cheng J.-F."/>
            <person name="Hugenholtz P."/>
            <person name="Woyke T."/>
            <person name="Wu D."/>
            <person name="Verbarg S."/>
            <person name="Frueling A."/>
            <person name="Brambilla E."/>
            <person name="Klenk H.-P."/>
            <person name="Eisen J.A."/>
        </authorList>
    </citation>
    <scope>NUCLEOTIDE SEQUENCE</scope>
    <source>
        <strain>DSM 1100</strain>
    </source>
</reference>
<evidence type="ECO:0000313" key="12">
    <source>
        <dbReference type="Proteomes" id="UP000008461"/>
    </source>
</evidence>
<evidence type="ECO:0000256" key="2">
    <source>
        <dbReference type="ARBA" id="ARBA00004664"/>
    </source>
</evidence>